<sequence length="346" mass="39109">MENFQQKIEALLALARKKQQEEQSNQVEVRINETIPEEKSSLKDIWRKMGSADSSSTPDNGGKNKKRTTRPKRLGPGKKYSNKKLNQTNKMDIPTLLEKLRCSNSPTIGEVDKENIPPFLYRKKFDSKTDSPCSSSAPSSPPSSPLGSMVETHTINYFHQYANINSSNEVVINKSIDYDMMDVDTPCNRNRSRDYMTTNILNYEDNENLSIITSDEEGDEDDSPLKQVKNIKSKTTTTNISIITPTKINRYFNVPAAPVRNTPHNDSAVRNIYYNHNHNVTPPNKNGDIAGYFSIEKGKFKETKIITHNSLNDASPDTRRILEAAQNHGSGRINLFSGYVMENPFI</sequence>
<comment type="caution">
    <text evidence="2">The sequence shown here is derived from an EMBL/GenBank/DDBJ whole genome shotgun (WGS) entry which is preliminary data.</text>
</comment>
<feature type="region of interest" description="Disordered" evidence="1">
    <location>
        <begin position="16"/>
        <end position="92"/>
    </location>
</feature>
<dbReference type="Proteomes" id="UP000266861">
    <property type="component" value="Unassembled WGS sequence"/>
</dbReference>
<organism evidence="2 3">
    <name type="scientific">Diversispora epigaea</name>
    <dbReference type="NCBI Taxonomy" id="1348612"/>
    <lineage>
        <taxon>Eukaryota</taxon>
        <taxon>Fungi</taxon>
        <taxon>Fungi incertae sedis</taxon>
        <taxon>Mucoromycota</taxon>
        <taxon>Glomeromycotina</taxon>
        <taxon>Glomeromycetes</taxon>
        <taxon>Diversisporales</taxon>
        <taxon>Diversisporaceae</taxon>
        <taxon>Diversispora</taxon>
    </lineage>
</organism>
<feature type="compositionally biased region" description="Basic and acidic residues" evidence="1">
    <location>
        <begin position="36"/>
        <end position="47"/>
    </location>
</feature>
<dbReference type="EMBL" id="PQFF01000399">
    <property type="protein sequence ID" value="RHZ52801.1"/>
    <property type="molecule type" value="Genomic_DNA"/>
</dbReference>
<name>A0A397GP15_9GLOM</name>
<accession>A0A397GP15</accession>
<proteinExistence type="predicted"/>
<evidence type="ECO:0000313" key="2">
    <source>
        <dbReference type="EMBL" id="RHZ52801.1"/>
    </source>
</evidence>
<feature type="region of interest" description="Disordered" evidence="1">
    <location>
        <begin position="127"/>
        <end position="148"/>
    </location>
</feature>
<evidence type="ECO:0000256" key="1">
    <source>
        <dbReference type="SAM" id="MobiDB-lite"/>
    </source>
</evidence>
<evidence type="ECO:0000313" key="3">
    <source>
        <dbReference type="Proteomes" id="UP000266861"/>
    </source>
</evidence>
<reference evidence="2 3" key="1">
    <citation type="submission" date="2018-08" db="EMBL/GenBank/DDBJ databases">
        <title>Genome and evolution of the arbuscular mycorrhizal fungus Diversispora epigaea (formerly Glomus versiforme) and its bacterial endosymbionts.</title>
        <authorList>
            <person name="Sun X."/>
            <person name="Fei Z."/>
            <person name="Harrison M."/>
        </authorList>
    </citation>
    <scope>NUCLEOTIDE SEQUENCE [LARGE SCALE GENOMIC DNA]</scope>
    <source>
        <strain evidence="2 3">IT104</strain>
    </source>
</reference>
<dbReference type="AlphaFoldDB" id="A0A397GP15"/>
<keyword evidence="3" id="KW-1185">Reference proteome</keyword>
<gene>
    <name evidence="2" type="ORF">Glove_457g74</name>
</gene>
<dbReference type="OrthoDB" id="2350625at2759"/>
<feature type="compositionally biased region" description="Basic residues" evidence="1">
    <location>
        <begin position="63"/>
        <end position="82"/>
    </location>
</feature>
<protein>
    <submittedName>
        <fullName evidence="2">Uncharacterized protein</fullName>
    </submittedName>
</protein>